<protein>
    <submittedName>
        <fullName evidence="1">3476_t:CDS:1</fullName>
    </submittedName>
</protein>
<sequence>MNTGHKRNKGKFTEIPAIILYDRQKGILRRGCVKFPDKTLGYLTDVVEACVANPYGFNASACQFYQENGTSGNLSAFVNDKNSRQIDILSCEHYFGIDAAFCIFSNNNRTFRPNKFSISQRTSKKQNFSEDTCLNDFYSYEECDVVVDIDVFKVGKVTGLILENSLFILLFPLFKETKTLITRKSKEKFPLKVTTLTKEYSLVI</sequence>
<gene>
    <name evidence="1" type="ORF">FCALED_LOCUS5817</name>
</gene>
<keyword evidence="2" id="KW-1185">Reference proteome</keyword>
<name>A0A9N9AWI8_9GLOM</name>
<accession>A0A9N9AWI8</accession>
<proteinExistence type="predicted"/>
<organism evidence="1 2">
    <name type="scientific">Funneliformis caledonium</name>
    <dbReference type="NCBI Taxonomy" id="1117310"/>
    <lineage>
        <taxon>Eukaryota</taxon>
        <taxon>Fungi</taxon>
        <taxon>Fungi incertae sedis</taxon>
        <taxon>Mucoromycota</taxon>
        <taxon>Glomeromycotina</taxon>
        <taxon>Glomeromycetes</taxon>
        <taxon>Glomerales</taxon>
        <taxon>Glomeraceae</taxon>
        <taxon>Funneliformis</taxon>
    </lineage>
</organism>
<evidence type="ECO:0000313" key="2">
    <source>
        <dbReference type="Proteomes" id="UP000789570"/>
    </source>
</evidence>
<dbReference type="AlphaFoldDB" id="A0A9N9AWI8"/>
<evidence type="ECO:0000313" key="1">
    <source>
        <dbReference type="EMBL" id="CAG8544735.1"/>
    </source>
</evidence>
<comment type="caution">
    <text evidence="1">The sequence shown here is derived from an EMBL/GenBank/DDBJ whole genome shotgun (WGS) entry which is preliminary data.</text>
</comment>
<dbReference type="OrthoDB" id="2351813at2759"/>
<reference evidence="1" key="1">
    <citation type="submission" date="2021-06" db="EMBL/GenBank/DDBJ databases">
        <authorList>
            <person name="Kallberg Y."/>
            <person name="Tangrot J."/>
            <person name="Rosling A."/>
        </authorList>
    </citation>
    <scope>NUCLEOTIDE SEQUENCE</scope>
    <source>
        <strain evidence="1">UK204</strain>
    </source>
</reference>
<dbReference type="EMBL" id="CAJVPQ010001307">
    <property type="protein sequence ID" value="CAG8544735.1"/>
    <property type="molecule type" value="Genomic_DNA"/>
</dbReference>
<dbReference type="Proteomes" id="UP000789570">
    <property type="component" value="Unassembled WGS sequence"/>
</dbReference>